<evidence type="ECO:0000313" key="6">
    <source>
        <dbReference type="Proteomes" id="UP000011083"/>
    </source>
</evidence>
<keyword evidence="3" id="KW-0808">Transferase</keyword>
<dbReference type="GO" id="GO:0032259">
    <property type="term" value="P:methylation"/>
    <property type="evidence" value="ECO:0007669"/>
    <property type="project" value="UniProtKB-KW"/>
</dbReference>
<feature type="non-terminal residue" evidence="5">
    <location>
        <position position="1"/>
    </location>
</feature>
<organism evidence="5 6">
    <name type="scientific">Acanthamoeba castellanii (strain ATCC 30010 / Neff)</name>
    <dbReference type="NCBI Taxonomy" id="1257118"/>
    <lineage>
        <taxon>Eukaryota</taxon>
        <taxon>Amoebozoa</taxon>
        <taxon>Discosea</taxon>
        <taxon>Longamoebia</taxon>
        <taxon>Centramoebida</taxon>
        <taxon>Acanthamoebidae</taxon>
        <taxon>Acanthamoeba</taxon>
    </lineage>
</organism>
<dbReference type="VEuPathDB" id="AmoebaDB:ACA1_129340"/>
<dbReference type="RefSeq" id="XP_004336832.1">
    <property type="nucleotide sequence ID" value="XM_004336784.1"/>
</dbReference>
<comment type="similarity">
    <text evidence="1">Belongs to the methyltransferase superfamily.</text>
</comment>
<evidence type="ECO:0000256" key="2">
    <source>
        <dbReference type="ARBA" id="ARBA00022603"/>
    </source>
</evidence>
<dbReference type="EMBL" id="KB008043">
    <property type="protein sequence ID" value="ELR14819.1"/>
    <property type="molecule type" value="Genomic_DNA"/>
</dbReference>
<dbReference type="OrthoDB" id="411785at2759"/>
<dbReference type="PANTHER" id="PTHR12176">
    <property type="entry name" value="SAM-DEPENDENT METHYLTRANSFERASE SUPERFAMILY PROTEIN"/>
    <property type="match status" value="1"/>
</dbReference>
<proteinExistence type="inferred from homology"/>
<name>L8GNW8_ACACF</name>
<gene>
    <name evidence="5" type="ORF">ACA1_129340</name>
</gene>
<evidence type="ECO:0000256" key="3">
    <source>
        <dbReference type="ARBA" id="ARBA00022679"/>
    </source>
</evidence>
<dbReference type="Pfam" id="PF08241">
    <property type="entry name" value="Methyltransf_11"/>
    <property type="match status" value="1"/>
</dbReference>
<accession>L8GNW8</accession>
<dbReference type="SUPFAM" id="SSF53335">
    <property type="entry name" value="S-adenosyl-L-methionine-dependent methyltransferases"/>
    <property type="match status" value="1"/>
</dbReference>
<dbReference type="KEGG" id="acan:ACA1_129340"/>
<keyword evidence="2" id="KW-0489">Methyltransferase</keyword>
<dbReference type="Proteomes" id="UP000011083">
    <property type="component" value="Unassembled WGS sequence"/>
</dbReference>
<dbReference type="AlphaFoldDB" id="L8GNW8"/>
<feature type="domain" description="Methyltransferase type 11" evidence="4">
    <location>
        <begin position="34"/>
        <end position="132"/>
    </location>
</feature>
<keyword evidence="6" id="KW-1185">Reference proteome</keyword>
<dbReference type="CDD" id="cd02440">
    <property type="entry name" value="AdoMet_MTases"/>
    <property type="match status" value="1"/>
</dbReference>
<sequence>EPSDLYDWFKGWEDLKPALVDQLHSNPPELSEDMYNDGYKNIVNNDFSEIVIENMKQKYKETAPDMDWLVMDVMDMKELPDASFDVAIDKGTMDAIMCEKGDSWELDPKIAERCHLMCAEVARILKPGGKYIQITFGQPHFRKRVLVKPEYNWELQTRTVGEFFHYFIYIMTKATTSEPATTESS</sequence>
<dbReference type="OMA" id="MEWIEMD"/>
<evidence type="ECO:0000259" key="4">
    <source>
        <dbReference type="Pfam" id="PF08241"/>
    </source>
</evidence>
<dbReference type="InterPro" id="IPR029063">
    <property type="entry name" value="SAM-dependent_MTases_sf"/>
</dbReference>
<dbReference type="GO" id="GO:0008757">
    <property type="term" value="F:S-adenosylmethionine-dependent methyltransferase activity"/>
    <property type="evidence" value="ECO:0007669"/>
    <property type="project" value="InterPro"/>
</dbReference>
<protein>
    <submittedName>
        <fullName evidence="5">Endothelin converting enzyme 2, putative</fullName>
    </submittedName>
</protein>
<dbReference type="InterPro" id="IPR013216">
    <property type="entry name" value="Methyltransf_11"/>
</dbReference>
<dbReference type="PANTHER" id="PTHR12176:SF80">
    <property type="entry name" value="EEF1A LYSINE METHYLTRANSFERASE 4"/>
    <property type="match status" value="1"/>
</dbReference>
<dbReference type="GeneID" id="14915443"/>
<evidence type="ECO:0000313" key="5">
    <source>
        <dbReference type="EMBL" id="ELR14819.1"/>
    </source>
</evidence>
<dbReference type="InterPro" id="IPR051419">
    <property type="entry name" value="Lys/N-term_MeTrsfase_sf"/>
</dbReference>
<dbReference type="Gene3D" id="3.40.50.150">
    <property type="entry name" value="Vaccinia Virus protein VP39"/>
    <property type="match status" value="1"/>
</dbReference>
<reference evidence="5 6" key="1">
    <citation type="journal article" date="2013" name="Genome Biol.">
        <title>Genome of Acanthamoeba castellanii highlights extensive lateral gene transfer and early evolution of tyrosine kinase signaling.</title>
        <authorList>
            <person name="Clarke M."/>
            <person name="Lohan A.J."/>
            <person name="Liu B."/>
            <person name="Lagkouvardos I."/>
            <person name="Roy S."/>
            <person name="Zafar N."/>
            <person name="Bertelli C."/>
            <person name="Schilde C."/>
            <person name="Kianianmomeni A."/>
            <person name="Burglin T.R."/>
            <person name="Frech C."/>
            <person name="Turcotte B."/>
            <person name="Kopec K.O."/>
            <person name="Synnott J.M."/>
            <person name="Choo C."/>
            <person name="Paponov I."/>
            <person name="Finkler A."/>
            <person name="Soon Heng Tan C."/>
            <person name="Hutchins A.P."/>
            <person name="Weinmeier T."/>
            <person name="Rattei T."/>
            <person name="Chu J.S."/>
            <person name="Gimenez G."/>
            <person name="Irimia M."/>
            <person name="Rigden D.J."/>
            <person name="Fitzpatrick D.A."/>
            <person name="Lorenzo-Morales J."/>
            <person name="Bateman A."/>
            <person name="Chiu C.H."/>
            <person name="Tang P."/>
            <person name="Hegemann P."/>
            <person name="Fromm H."/>
            <person name="Raoult D."/>
            <person name="Greub G."/>
            <person name="Miranda-Saavedra D."/>
            <person name="Chen N."/>
            <person name="Nash P."/>
            <person name="Ginger M.L."/>
            <person name="Horn M."/>
            <person name="Schaap P."/>
            <person name="Caler L."/>
            <person name="Loftus B."/>
        </authorList>
    </citation>
    <scope>NUCLEOTIDE SEQUENCE [LARGE SCALE GENOMIC DNA]</scope>
    <source>
        <strain evidence="5 6">Neff</strain>
    </source>
</reference>
<evidence type="ECO:0000256" key="1">
    <source>
        <dbReference type="ARBA" id="ARBA00008361"/>
    </source>
</evidence>